<dbReference type="Gene3D" id="2.60.40.150">
    <property type="entry name" value="C2 domain"/>
    <property type="match status" value="1"/>
</dbReference>
<keyword evidence="2" id="KW-0677">Repeat</keyword>
<dbReference type="InterPro" id="IPR035892">
    <property type="entry name" value="C2_domain_sf"/>
</dbReference>
<proteinExistence type="predicted"/>
<dbReference type="EMBL" id="JASMQC010000040">
    <property type="protein sequence ID" value="KAK1930245.1"/>
    <property type="molecule type" value="Genomic_DNA"/>
</dbReference>
<dbReference type="GO" id="GO:0016020">
    <property type="term" value="C:membrane"/>
    <property type="evidence" value="ECO:0007669"/>
    <property type="project" value="InterPro"/>
</dbReference>
<dbReference type="Proteomes" id="UP001259832">
    <property type="component" value="Unassembled WGS sequence"/>
</dbReference>
<organism evidence="5 6">
    <name type="scientific">Phytophthora citrophthora</name>
    <dbReference type="NCBI Taxonomy" id="4793"/>
    <lineage>
        <taxon>Eukaryota</taxon>
        <taxon>Sar</taxon>
        <taxon>Stramenopiles</taxon>
        <taxon>Oomycota</taxon>
        <taxon>Peronosporomycetes</taxon>
        <taxon>Peronosporales</taxon>
        <taxon>Peronosporaceae</taxon>
        <taxon>Phytophthora</taxon>
    </lineage>
</organism>
<comment type="caution">
    <text evidence="5">The sequence shown here is derived from an EMBL/GenBank/DDBJ whole genome shotgun (WGS) entry which is preliminary data.</text>
</comment>
<dbReference type="Pfam" id="PF00168">
    <property type="entry name" value="C2"/>
    <property type="match status" value="1"/>
</dbReference>
<name>A0AAD9LBC6_9STRA</name>
<dbReference type="GO" id="GO:0046872">
    <property type="term" value="F:metal ion binding"/>
    <property type="evidence" value="ECO:0007669"/>
    <property type="project" value="UniProtKB-KW"/>
</dbReference>
<evidence type="ECO:0000313" key="5">
    <source>
        <dbReference type="EMBL" id="KAK1930245.1"/>
    </source>
</evidence>
<dbReference type="InterPro" id="IPR001565">
    <property type="entry name" value="Synaptotagmin"/>
</dbReference>
<dbReference type="PRINTS" id="PR00360">
    <property type="entry name" value="C2DOMAIN"/>
</dbReference>
<dbReference type="SUPFAM" id="SSF49562">
    <property type="entry name" value="C2 domain (Calcium/lipid-binding domain, CaLB)"/>
    <property type="match status" value="1"/>
</dbReference>
<accession>A0AAD9LBC6</accession>
<dbReference type="InterPro" id="IPR000008">
    <property type="entry name" value="C2_dom"/>
</dbReference>
<evidence type="ECO:0000313" key="6">
    <source>
        <dbReference type="Proteomes" id="UP001259832"/>
    </source>
</evidence>
<feature type="domain" description="C2" evidence="4">
    <location>
        <begin position="1"/>
        <end position="108"/>
    </location>
</feature>
<keyword evidence="6" id="KW-1185">Reference proteome</keyword>
<dbReference type="AlphaFoldDB" id="A0AAD9LBC6"/>
<evidence type="ECO:0000256" key="2">
    <source>
        <dbReference type="ARBA" id="ARBA00022737"/>
    </source>
</evidence>
<dbReference type="CDD" id="cd00030">
    <property type="entry name" value="C2"/>
    <property type="match status" value="1"/>
</dbReference>
<evidence type="ECO:0000259" key="4">
    <source>
        <dbReference type="PROSITE" id="PS50004"/>
    </source>
</evidence>
<keyword evidence="1" id="KW-0479">Metal-binding</keyword>
<dbReference type="PANTHER" id="PTHR45911:SF7">
    <property type="entry name" value="C2 DOMAIN-CONTAINING PROTEIN"/>
    <property type="match status" value="1"/>
</dbReference>
<protein>
    <submittedName>
        <fullName evidence="5">Synaptotagmin 2</fullName>
    </submittedName>
</protein>
<dbReference type="PROSITE" id="PS50004">
    <property type="entry name" value="C2"/>
    <property type="match status" value="1"/>
</dbReference>
<sequence length="252" mass="28778">MPYLHVTLFSAADLPASDSILVGGKSDPYVVIKVGNTKHRSLCLKNNLNPQWNPPEQFVFPIEEVVSAVLSVKVFDMDFIKRDDLLGELVLPVAPFADKIDLWQHEKHHLSVPKEFSKQRCQPSVELEVCLKHVAEDRYEQCHYVWENQSRHRAINGNWKPCHSNDRKTWSSYDDFNTSDTFAAVIPPPPPAMKGSGWRYCVGRGDGHGWMYAKSFSGPWSPDVSTFSGVRRRLWENVYKLDEDLGSPISDY</sequence>
<dbReference type="PANTHER" id="PTHR45911">
    <property type="entry name" value="C2 DOMAIN-CONTAINING PROTEIN"/>
    <property type="match status" value="1"/>
</dbReference>
<reference evidence="5" key="1">
    <citation type="submission" date="2023-08" db="EMBL/GenBank/DDBJ databases">
        <title>Reference Genome Resource for the Citrus Pathogen Phytophthora citrophthora.</title>
        <authorList>
            <person name="Moller H."/>
            <person name="Coetzee B."/>
            <person name="Rose L.J."/>
            <person name="Van Niekerk J.M."/>
        </authorList>
    </citation>
    <scope>NUCLEOTIDE SEQUENCE</scope>
    <source>
        <strain evidence="5">STE-U-9442</strain>
    </source>
</reference>
<dbReference type="PRINTS" id="PR00399">
    <property type="entry name" value="SYNAPTOTAGMN"/>
</dbReference>
<gene>
    <name evidence="5" type="ORF">P3T76_014205</name>
</gene>
<dbReference type="SMART" id="SM00239">
    <property type="entry name" value="C2"/>
    <property type="match status" value="1"/>
</dbReference>
<keyword evidence="3" id="KW-0106">Calcium</keyword>
<evidence type="ECO:0000256" key="1">
    <source>
        <dbReference type="ARBA" id="ARBA00022723"/>
    </source>
</evidence>
<evidence type="ECO:0000256" key="3">
    <source>
        <dbReference type="ARBA" id="ARBA00022837"/>
    </source>
</evidence>